<organism evidence="5 6">
    <name type="scientific">Paeniroseomonas aquatica</name>
    <dbReference type="NCBI Taxonomy" id="373043"/>
    <lineage>
        <taxon>Bacteria</taxon>
        <taxon>Pseudomonadati</taxon>
        <taxon>Pseudomonadota</taxon>
        <taxon>Alphaproteobacteria</taxon>
        <taxon>Acetobacterales</taxon>
        <taxon>Acetobacteraceae</taxon>
        <taxon>Paeniroseomonas</taxon>
    </lineage>
</organism>
<keyword evidence="2 5" id="KW-0645">Protease</keyword>
<dbReference type="Proteomes" id="UP001529369">
    <property type="component" value="Unassembled WGS sequence"/>
</dbReference>
<evidence type="ECO:0000313" key="6">
    <source>
        <dbReference type="Proteomes" id="UP001529369"/>
    </source>
</evidence>
<evidence type="ECO:0000256" key="3">
    <source>
        <dbReference type="ARBA" id="ARBA00022801"/>
    </source>
</evidence>
<proteinExistence type="predicted"/>
<evidence type="ECO:0000256" key="1">
    <source>
        <dbReference type="ARBA" id="ARBA00022612"/>
    </source>
</evidence>
<keyword evidence="6" id="KW-1185">Reference proteome</keyword>
<gene>
    <name evidence="5" type="ORF">QWZ14_09070</name>
</gene>
<feature type="non-terminal residue" evidence="5">
    <location>
        <position position="1"/>
    </location>
</feature>
<reference evidence="6" key="1">
    <citation type="journal article" date="2019" name="Int. J. Syst. Evol. Microbiol.">
        <title>The Global Catalogue of Microorganisms (GCM) 10K type strain sequencing project: providing services to taxonomists for standard genome sequencing and annotation.</title>
        <authorList>
            <consortium name="The Broad Institute Genomics Platform"/>
            <consortium name="The Broad Institute Genome Sequencing Center for Infectious Disease"/>
            <person name="Wu L."/>
            <person name="Ma J."/>
        </authorList>
    </citation>
    <scope>NUCLEOTIDE SEQUENCE [LARGE SCALE GENOMIC DNA]</scope>
    <source>
        <strain evidence="6">CECT 7131</strain>
    </source>
</reference>
<dbReference type="InterPro" id="IPR054613">
    <property type="entry name" value="Peptidase_S78_dom"/>
</dbReference>
<feature type="non-terminal residue" evidence="5">
    <location>
        <position position="241"/>
    </location>
</feature>
<comment type="caution">
    <text evidence="5">The sequence shown here is derived from an EMBL/GenBank/DDBJ whole genome shotgun (WGS) entry which is preliminary data.</text>
</comment>
<evidence type="ECO:0000313" key="5">
    <source>
        <dbReference type="EMBL" id="MDN3564513.1"/>
    </source>
</evidence>
<dbReference type="GO" id="GO:0008233">
    <property type="term" value="F:peptidase activity"/>
    <property type="evidence" value="ECO:0007669"/>
    <property type="project" value="UniProtKB-KW"/>
</dbReference>
<evidence type="ECO:0000256" key="2">
    <source>
        <dbReference type="ARBA" id="ARBA00022670"/>
    </source>
</evidence>
<name>A0ABT8A4A8_9PROT</name>
<dbReference type="EMBL" id="JAUFPN010000104">
    <property type="protein sequence ID" value="MDN3564513.1"/>
    <property type="molecule type" value="Genomic_DNA"/>
</dbReference>
<accession>A0ABT8A4A8</accession>
<evidence type="ECO:0000259" key="4">
    <source>
        <dbReference type="Pfam" id="PF04586"/>
    </source>
</evidence>
<dbReference type="RefSeq" id="WP_290316312.1">
    <property type="nucleotide sequence ID" value="NZ_JAUFPN010000104.1"/>
</dbReference>
<sequence length="241" mass="25382">ADKGEVEALFSTYNVIDKDGDVTLPGAFDDGAPAKISAYGHASWSGVLPVGKGTINDIGTGAVMRGKFFLDTTAGKDTFTTVKELGPLQEWSYGYDVIESEFGEFEGKHVRFLKKLKVHEVSPVLIGAGVGTMTMSAKSAPAAKAVRRAVPVHETAVASGPWDAPKTAAALPDDLRPSQLRTVYAWVDPDGDPEAKSSYDFPHHHGVGGPANLRACMAGIAALNGAKGAALSDDDRKAVWE</sequence>
<keyword evidence="1" id="KW-1188">Viral release from host cell</keyword>
<dbReference type="GO" id="GO:0006508">
    <property type="term" value="P:proteolysis"/>
    <property type="evidence" value="ECO:0007669"/>
    <property type="project" value="UniProtKB-KW"/>
</dbReference>
<feature type="domain" description="Prohead serine protease" evidence="4">
    <location>
        <begin position="6"/>
        <end position="138"/>
    </location>
</feature>
<protein>
    <submittedName>
        <fullName evidence="5">HK97 family phage prohead protease</fullName>
    </submittedName>
</protein>
<keyword evidence="3" id="KW-0378">Hydrolase</keyword>
<dbReference type="Pfam" id="PF04586">
    <property type="entry name" value="Peptidase_S78"/>
    <property type="match status" value="1"/>
</dbReference>